<evidence type="ECO:0000256" key="3">
    <source>
        <dbReference type="ARBA" id="ARBA00022729"/>
    </source>
</evidence>
<proteinExistence type="inferred from homology"/>
<dbReference type="GO" id="GO:0055052">
    <property type="term" value="C:ATP-binding cassette (ABC) transporter complex, substrate-binding subunit-containing"/>
    <property type="evidence" value="ECO:0007669"/>
    <property type="project" value="TreeGrafter"/>
</dbReference>
<dbReference type="SUPFAM" id="SSF53850">
    <property type="entry name" value="Periplasmic binding protein-like II"/>
    <property type="match status" value="1"/>
</dbReference>
<organism evidence="5 6">
    <name type="scientific">Cellulomonas terrae</name>
    <dbReference type="NCBI Taxonomy" id="311234"/>
    <lineage>
        <taxon>Bacteria</taxon>
        <taxon>Bacillati</taxon>
        <taxon>Actinomycetota</taxon>
        <taxon>Actinomycetes</taxon>
        <taxon>Micrococcales</taxon>
        <taxon>Cellulomonadaceae</taxon>
        <taxon>Cellulomonas</taxon>
    </lineage>
</organism>
<dbReference type="GO" id="GO:0042956">
    <property type="term" value="P:maltodextrin transmembrane transport"/>
    <property type="evidence" value="ECO:0007669"/>
    <property type="project" value="TreeGrafter"/>
</dbReference>
<dbReference type="InterPro" id="IPR006059">
    <property type="entry name" value="SBP"/>
</dbReference>
<dbReference type="Pfam" id="PF13416">
    <property type="entry name" value="SBP_bac_8"/>
    <property type="match status" value="1"/>
</dbReference>
<dbReference type="RefSeq" id="WP_146844729.1">
    <property type="nucleotide sequence ID" value="NZ_BJWH01000002.1"/>
</dbReference>
<feature type="signal peptide" evidence="4">
    <location>
        <begin position="1"/>
        <end position="24"/>
    </location>
</feature>
<keyword evidence="3 4" id="KW-0732">Signal</keyword>
<comment type="caution">
    <text evidence="5">The sequence shown here is derived from an EMBL/GenBank/DDBJ whole genome shotgun (WGS) entry which is preliminary data.</text>
</comment>
<evidence type="ECO:0000256" key="4">
    <source>
        <dbReference type="SAM" id="SignalP"/>
    </source>
</evidence>
<dbReference type="PANTHER" id="PTHR30061">
    <property type="entry name" value="MALTOSE-BINDING PERIPLASMIC PROTEIN"/>
    <property type="match status" value="1"/>
</dbReference>
<keyword evidence="6" id="KW-1185">Reference proteome</keyword>
<dbReference type="PANTHER" id="PTHR30061:SF50">
    <property type="entry name" value="MALTOSE_MALTODEXTRIN-BINDING PERIPLASMIC PROTEIN"/>
    <property type="match status" value="1"/>
</dbReference>
<feature type="chain" id="PRO_5021896521" evidence="4">
    <location>
        <begin position="25"/>
        <end position="411"/>
    </location>
</feature>
<comment type="similarity">
    <text evidence="1">Belongs to the bacterial solute-binding protein 1 family.</text>
</comment>
<dbReference type="GO" id="GO:0015768">
    <property type="term" value="P:maltose transport"/>
    <property type="evidence" value="ECO:0007669"/>
    <property type="project" value="TreeGrafter"/>
</dbReference>
<name>A0A511JGP4_9CELL</name>
<dbReference type="CDD" id="cd13586">
    <property type="entry name" value="PBP2_Maltose_binding_like"/>
    <property type="match status" value="1"/>
</dbReference>
<evidence type="ECO:0000313" key="6">
    <source>
        <dbReference type="Proteomes" id="UP000321049"/>
    </source>
</evidence>
<dbReference type="Proteomes" id="UP000321049">
    <property type="component" value="Unassembled WGS sequence"/>
</dbReference>
<keyword evidence="2" id="KW-0813">Transport</keyword>
<evidence type="ECO:0000256" key="2">
    <source>
        <dbReference type="ARBA" id="ARBA00022448"/>
    </source>
</evidence>
<evidence type="ECO:0000313" key="5">
    <source>
        <dbReference type="EMBL" id="GEL97167.1"/>
    </source>
</evidence>
<gene>
    <name evidence="5" type="ORF">CTE05_07140</name>
</gene>
<dbReference type="EMBL" id="BJWH01000002">
    <property type="protein sequence ID" value="GEL97167.1"/>
    <property type="molecule type" value="Genomic_DNA"/>
</dbReference>
<reference evidence="5 6" key="1">
    <citation type="submission" date="2019-07" db="EMBL/GenBank/DDBJ databases">
        <title>Whole genome shotgun sequence of Cellulomonas terrae NBRC 100819.</title>
        <authorList>
            <person name="Hosoyama A."/>
            <person name="Uohara A."/>
            <person name="Ohji S."/>
            <person name="Ichikawa N."/>
        </authorList>
    </citation>
    <scope>NUCLEOTIDE SEQUENCE [LARGE SCALE GENOMIC DNA]</scope>
    <source>
        <strain evidence="5 6">NBRC 100819</strain>
    </source>
</reference>
<protein>
    <submittedName>
        <fullName evidence="5">Sugar ABC transporter substrate-binding protein</fullName>
    </submittedName>
</protein>
<sequence length="411" mass="42977">MHRRIRHLALAAALLPLTACSAAATDDPWTLDPSITVWADESRAAALEELGALYTAETGVTVDVVGRDNETIRDDFTAAADRGDGPDVLVGAHDWLGELVVAGRVLAIELPDPAAFVPVAVEAMAYDSVTYGVPLSTENVALVRNDALVSTTPARFDELLAQGDELVRRGAADYPVLVQQTEGASDPYHLYPLQTSFGAPVFATHEDGSYSDQLALGGDAGHAFADYLAVLGEKGVLSPAITADVAKAAFLAGRSPYIVTGPWNTGEFLDAGLQISVLPVPSAGPLPSQPFVGVQGAFVNSGSLRPTESVDFVTRFLTTPEAQVALYEDSGRAPALRAAVEQITDDAVVRGFSAAGADGAPMPSIPQMAVVWTYWGGSEHLVISRSGDAHQLWDDLVTSISSAIAAGAVDQ</sequence>
<evidence type="ECO:0000256" key="1">
    <source>
        <dbReference type="ARBA" id="ARBA00008520"/>
    </source>
</evidence>
<dbReference type="OrthoDB" id="9766758at2"/>
<dbReference type="GO" id="GO:1901982">
    <property type="term" value="F:maltose binding"/>
    <property type="evidence" value="ECO:0007669"/>
    <property type="project" value="TreeGrafter"/>
</dbReference>
<dbReference type="Gene3D" id="3.40.190.10">
    <property type="entry name" value="Periplasmic binding protein-like II"/>
    <property type="match status" value="2"/>
</dbReference>
<accession>A0A511JGP4</accession>
<dbReference type="AlphaFoldDB" id="A0A511JGP4"/>